<evidence type="ECO:0000313" key="5">
    <source>
        <dbReference type="Proteomes" id="UP000225833"/>
    </source>
</evidence>
<evidence type="ECO:0000313" key="6">
    <source>
        <dbReference type="Proteomes" id="UP000665047"/>
    </source>
</evidence>
<dbReference type="InterPro" id="IPR001031">
    <property type="entry name" value="Thioesterase"/>
</dbReference>
<dbReference type="PANTHER" id="PTHR11487">
    <property type="entry name" value="THIOESTERASE"/>
    <property type="match status" value="1"/>
</dbReference>
<evidence type="ECO:0000256" key="1">
    <source>
        <dbReference type="ARBA" id="ARBA00007169"/>
    </source>
</evidence>
<dbReference type="InterPro" id="IPR012223">
    <property type="entry name" value="TEII"/>
</dbReference>
<sequence length="261" mass="29460">MNKEYSPCFIKLNHVFNPEIRIFCFPYAGGGSSTFVPFARKIRANVEFLVIQSPGKGARFKEKPYDDMKSLIEDLYVNIKPLLNIPYIFLGHSLGSRIAFELLRKIDAESLPLPIEFIASGSRGPQVSAIRKPISALEDKEFTIALQEFGRVNQQIIDNDELLSLILPAIKADFKISEEYYYSGTASFACPLTVFGGTNDALVAEQELYSWFDFFEQDKKVIVFEGSHFFIDDNNDPVIDAVSNILESKISRRPYTLLSSA</sequence>
<dbReference type="SUPFAM" id="SSF53474">
    <property type="entry name" value="alpha/beta-Hydrolases"/>
    <property type="match status" value="1"/>
</dbReference>
<dbReference type="InterPro" id="IPR029058">
    <property type="entry name" value="AB_hydrolase_fold"/>
</dbReference>
<dbReference type="GO" id="GO:0008610">
    <property type="term" value="P:lipid biosynthetic process"/>
    <property type="evidence" value="ECO:0007669"/>
    <property type="project" value="TreeGrafter"/>
</dbReference>
<dbReference type="Gene3D" id="3.40.50.1820">
    <property type="entry name" value="alpha/beta hydrolase"/>
    <property type="match status" value="1"/>
</dbReference>
<protein>
    <submittedName>
        <fullName evidence="3 4">Thioesterase</fullName>
    </submittedName>
</protein>
<proteinExistence type="inferred from homology"/>
<dbReference type="RefSeq" id="WP_169923103.1">
    <property type="nucleotide sequence ID" value="NZ_CAWNNJ010000105.1"/>
</dbReference>
<dbReference type="Proteomes" id="UP000225833">
    <property type="component" value="Unassembled WGS sequence"/>
</dbReference>
<dbReference type="PANTHER" id="PTHR11487:SF0">
    <property type="entry name" value="S-ACYL FATTY ACID SYNTHASE THIOESTERASE, MEDIUM CHAIN"/>
    <property type="match status" value="1"/>
</dbReference>
<accession>A0A2D0INL9</accession>
<gene>
    <name evidence="4" type="ORF">HGO23_11215</name>
    <name evidence="3" type="ORF">Xbud_03572</name>
</gene>
<organism evidence="3 5">
    <name type="scientific">Xenorhabdus budapestensis</name>
    <dbReference type="NCBI Taxonomy" id="290110"/>
    <lineage>
        <taxon>Bacteria</taxon>
        <taxon>Pseudomonadati</taxon>
        <taxon>Pseudomonadota</taxon>
        <taxon>Gammaproteobacteria</taxon>
        <taxon>Enterobacterales</taxon>
        <taxon>Morganellaceae</taxon>
        <taxon>Xenorhabdus</taxon>
    </lineage>
</organism>
<dbReference type="Pfam" id="PF00975">
    <property type="entry name" value="Thioesterase"/>
    <property type="match status" value="1"/>
</dbReference>
<reference evidence="3 5" key="1">
    <citation type="journal article" date="2017" name="Nat. Microbiol.">
        <title>Natural product diversity associated with the nematode symbionts Photorhabdus and Xenorhabdus.</title>
        <authorList>
            <person name="Tobias N.J."/>
            <person name="Wolff H."/>
            <person name="Djahanschiri B."/>
            <person name="Grundmann F."/>
            <person name="Kronenwerth M."/>
            <person name="Shi Y.M."/>
            <person name="Simonyi S."/>
            <person name="Grun P."/>
            <person name="Shapiro-Ilan D."/>
            <person name="Pidot S.J."/>
            <person name="Stinear T.P."/>
            <person name="Ebersberger I."/>
            <person name="Bode H.B."/>
        </authorList>
    </citation>
    <scope>NUCLEOTIDE SEQUENCE [LARGE SCALE GENOMIC DNA]</scope>
    <source>
        <strain evidence="3 5">DSM 16342</strain>
    </source>
</reference>
<comment type="similarity">
    <text evidence="1">Belongs to the thioesterase family.</text>
</comment>
<name>A0A2D0INL9_XENBU</name>
<keyword evidence="6" id="KW-1185">Reference proteome</keyword>
<dbReference type="AlphaFoldDB" id="A0A2D0INL9"/>
<reference evidence="4 6" key="2">
    <citation type="submission" date="2021-03" db="EMBL/GenBank/DDBJ databases">
        <title>Complete Genome Sequence Data of Xenorhabdus budapestensis strain C72, a Candidate Biological Control Agent, from China.</title>
        <authorList>
            <person name="LI B."/>
            <person name="WANG S."/>
            <person name="QIU D."/>
        </authorList>
    </citation>
    <scope>NUCLEOTIDE SEQUENCE [LARGE SCALE GENOMIC DNA]</scope>
    <source>
        <strain evidence="4 6">C-7-2</strain>
    </source>
</reference>
<feature type="domain" description="Thioesterase" evidence="2">
    <location>
        <begin position="21"/>
        <end position="244"/>
    </location>
</feature>
<dbReference type="Proteomes" id="UP000665047">
    <property type="component" value="Chromosome"/>
</dbReference>
<dbReference type="EMBL" id="CP072455">
    <property type="protein sequence ID" value="QTL38484.1"/>
    <property type="molecule type" value="Genomic_DNA"/>
</dbReference>
<dbReference type="EMBL" id="NIBS01000037">
    <property type="protein sequence ID" value="PHM23420.1"/>
    <property type="molecule type" value="Genomic_DNA"/>
</dbReference>
<evidence type="ECO:0000313" key="4">
    <source>
        <dbReference type="EMBL" id="QTL38484.1"/>
    </source>
</evidence>
<evidence type="ECO:0000313" key="3">
    <source>
        <dbReference type="EMBL" id="PHM23420.1"/>
    </source>
</evidence>
<evidence type="ECO:0000259" key="2">
    <source>
        <dbReference type="Pfam" id="PF00975"/>
    </source>
</evidence>